<dbReference type="RefSeq" id="XP_048139369.1">
    <property type="nucleotide sequence ID" value="XM_048283412.1"/>
</dbReference>
<dbReference type="Proteomes" id="UP000827889">
    <property type="component" value="Chromosome 8"/>
</dbReference>
<gene>
    <name evidence="2" type="primary">LOC125316118</name>
</gene>
<dbReference type="InterPro" id="IPR002110">
    <property type="entry name" value="Ankyrin_rpt"/>
</dbReference>
<dbReference type="PANTHER" id="PTHR24128">
    <property type="entry name" value="HOMEOBOX PROTEIN WARIAI"/>
    <property type="match status" value="1"/>
</dbReference>
<organism evidence="1 2">
    <name type="scientific">Rhodamnia argentea</name>
    <dbReference type="NCBI Taxonomy" id="178133"/>
    <lineage>
        <taxon>Eukaryota</taxon>
        <taxon>Viridiplantae</taxon>
        <taxon>Streptophyta</taxon>
        <taxon>Embryophyta</taxon>
        <taxon>Tracheophyta</taxon>
        <taxon>Spermatophyta</taxon>
        <taxon>Magnoliopsida</taxon>
        <taxon>eudicotyledons</taxon>
        <taxon>Gunneridae</taxon>
        <taxon>Pentapetalae</taxon>
        <taxon>rosids</taxon>
        <taxon>malvids</taxon>
        <taxon>Myrtales</taxon>
        <taxon>Myrtaceae</taxon>
        <taxon>Myrtoideae</taxon>
        <taxon>Myrteae</taxon>
        <taxon>Australasian group</taxon>
        <taxon>Rhodamnia</taxon>
    </lineage>
</organism>
<evidence type="ECO:0000313" key="1">
    <source>
        <dbReference type="Proteomes" id="UP000827889"/>
    </source>
</evidence>
<evidence type="ECO:0000313" key="2">
    <source>
        <dbReference type="RefSeq" id="XP_048139369.1"/>
    </source>
</evidence>
<protein>
    <submittedName>
        <fullName evidence="2">LOW QUALITY PROTEIN: ankyrin repeat-containing protein BDA1-like</fullName>
    </submittedName>
</protein>
<keyword evidence="1" id="KW-1185">Reference proteome</keyword>
<sequence>MDRLQQVIVRGNEDELYRLIEQEADLFDRAFEDPVANTPLHDAADMGQTQVAMEMAILKPSFARKLNQGGHSPMHLALRKKHYRTARALMTLNPELIRVRGRGGITPLHYVAGKKETEEEVQALMELLAEFLCACKSSIEDLTSRCETAVHVAVKNHNLRAFKVLLGWLKRVHLREILDWKDQDGNTVLHIAVLERQPEVWFFDFMVVLAFII</sequence>
<dbReference type="Gene3D" id="1.25.40.20">
    <property type="entry name" value="Ankyrin repeat-containing domain"/>
    <property type="match status" value="1"/>
</dbReference>
<dbReference type="InterPro" id="IPR036770">
    <property type="entry name" value="Ankyrin_rpt-contain_sf"/>
</dbReference>
<proteinExistence type="predicted"/>
<dbReference type="Pfam" id="PF12796">
    <property type="entry name" value="Ank_2"/>
    <property type="match status" value="1"/>
</dbReference>
<dbReference type="SUPFAM" id="SSF48403">
    <property type="entry name" value="Ankyrin repeat"/>
    <property type="match status" value="1"/>
</dbReference>
<accession>A0ABM3HRY5</accession>
<dbReference type="SMART" id="SM00248">
    <property type="entry name" value="ANK"/>
    <property type="match status" value="4"/>
</dbReference>
<reference evidence="2" key="1">
    <citation type="submission" date="2025-08" db="UniProtKB">
        <authorList>
            <consortium name="RefSeq"/>
        </authorList>
    </citation>
    <scope>IDENTIFICATION</scope>
    <source>
        <tissue evidence="2">Leaf</tissue>
    </source>
</reference>
<dbReference type="GeneID" id="125316118"/>
<dbReference type="PANTHER" id="PTHR24128:SF24">
    <property type="entry name" value="ANKYRIN REPEAT PROTEIN"/>
    <property type="match status" value="1"/>
</dbReference>
<name>A0ABM3HRY5_9MYRT</name>